<dbReference type="Pfam" id="PF06259">
    <property type="entry name" value="Abhydrolase_8"/>
    <property type="match status" value="1"/>
</dbReference>
<evidence type="ECO:0000256" key="1">
    <source>
        <dbReference type="SAM" id="MobiDB-lite"/>
    </source>
</evidence>
<proteinExistence type="predicted"/>
<feature type="domain" description="DUF1023" evidence="2">
    <location>
        <begin position="288"/>
        <end position="457"/>
    </location>
</feature>
<reference evidence="3 4" key="1">
    <citation type="submission" date="2019-03" db="EMBL/GenBank/DDBJ databases">
        <title>Sequencing the genomes of 1000 actinobacteria strains.</title>
        <authorList>
            <person name="Klenk H.-P."/>
        </authorList>
    </citation>
    <scope>NUCLEOTIDE SEQUENCE [LARGE SCALE GENOMIC DNA]</scope>
    <source>
        <strain evidence="3 4">DSM 44969</strain>
    </source>
</reference>
<dbReference type="SUPFAM" id="SSF140459">
    <property type="entry name" value="PE/PPE dimer-like"/>
    <property type="match status" value="1"/>
</dbReference>
<dbReference type="InterPro" id="IPR010427">
    <property type="entry name" value="DUF1023"/>
</dbReference>
<feature type="compositionally biased region" description="Pro residues" evidence="1">
    <location>
        <begin position="174"/>
        <end position="185"/>
    </location>
</feature>
<sequence length="543" mass="56370">MPTYTDLVDVDPTAWLHQARAWDGLAHDLADRADRLRATGARLAETWGGADARAATRRRDELVGELDAAADRAAAVAAVLGRHAGTVMAAQQRVREAVAGVNPVVARVTDDGTVLPVLGSALSGPGAVGLLDAYLREARRVSGVIADALDDAARSDAETVEALHRLAPADPDRPPPGGSLPPDGIPPDGTAPAAVTDWWRRLPATERDRLVSEHPDRIGETDGIPTVDRDRANRMRLDGERIRLRRRRMRLDGIGDGVERDRIDDALDGIDVLERRLALPGTLLLGFDTDGDGRAVVAAGDPDRSDNVVTYVPGVGAGLGAVGIDLSRSDAVAGAARAADPGADTAAVTWIGYRAPSSLPAAAGDRAAHDGGAALVRFQDGLRATGPDDRARLTVLGHSYGSLVAGRAAATGRLAADDLVLVGSPGTGTRGDVTDLRMDPAQVWATVAGNDPINHIPGAPAAGTSDPFPQARQLAYGTDPTDPAFGAEVFASAPGTLGPAADDPDTDDDETSPTAAHGQYWDPGSPSLEAIGRISVGRRDVQR</sequence>
<feature type="region of interest" description="Disordered" evidence="1">
    <location>
        <begin position="165"/>
        <end position="193"/>
    </location>
</feature>
<dbReference type="RefSeq" id="WP_132430038.1">
    <property type="nucleotide sequence ID" value="NZ_SMFZ01000002.1"/>
</dbReference>
<gene>
    <name evidence="3" type="ORF">EV378_5251</name>
</gene>
<evidence type="ECO:0000259" key="2">
    <source>
        <dbReference type="Pfam" id="PF06259"/>
    </source>
</evidence>
<evidence type="ECO:0000313" key="3">
    <source>
        <dbReference type="EMBL" id="TCK21270.1"/>
    </source>
</evidence>
<dbReference type="Gene3D" id="1.20.1260.20">
    <property type="entry name" value="PPE superfamily"/>
    <property type="match status" value="1"/>
</dbReference>
<evidence type="ECO:0000313" key="4">
    <source>
        <dbReference type="Proteomes" id="UP000295560"/>
    </source>
</evidence>
<dbReference type="AlphaFoldDB" id="A0A4R1HLT4"/>
<dbReference type="Gene3D" id="3.40.50.1820">
    <property type="entry name" value="alpha/beta hydrolase"/>
    <property type="match status" value="1"/>
</dbReference>
<dbReference type="Proteomes" id="UP000295560">
    <property type="component" value="Unassembled WGS sequence"/>
</dbReference>
<dbReference type="OrthoDB" id="5969911at2"/>
<dbReference type="InterPro" id="IPR038332">
    <property type="entry name" value="PPE_sf"/>
</dbReference>
<feature type="region of interest" description="Disordered" evidence="1">
    <location>
        <begin position="455"/>
        <end position="543"/>
    </location>
</feature>
<accession>A0A4R1HLT4</accession>
<feature type="compositionally biased region" description="Acidic residues" evidence="1">
    <location>
        <begin position="502"/>
        <end position="511"/>
    </location>
</feature>
<dbReference type="GO" id="GO:0016787">
    <property type="term" value="F:hydrolase activity"/>
    <property type="evidence" value="ECO:0007669"/>
    <property type="project" value="UniProtKB-KW"/>
</dbReference>
<organism evidence="3 4">
    <name type="scientific">Pseudonocardia endophytica</name>
    <dbReference type="NCBI Taxonomy" id="401976"/>
    <lineage>
        <taxon>Bacteria</taxon>
        <taxon>Bacillati</taxon>
        <taxon>Actinomycetota</taxon>
        <taxon>Actinomycetes</taxon>
        <taxon>Pseudonocardiales</taxon>
        <taxon>Pseudonocardiaceae</taxon>
        <taxon>Pseudonocardia</taxon>
    </lineage>
</organism>
<keyword evidence="4" id="KW-1185">Reference proteome</keyword>
<dbReference type="EMBL" id="SMFZ01000002">
    <property type="protein sequence ID" value="TCK21270.1"/>
    <property type="molecule type" value="Genomic_DNA"/>
</dbReference>
<comment type="caution">
    <text evidence="3">The sequence shown here is derived from an EMBL/GenBank/DDBJ whole genome shotgun (WGS) entry which is preliminary data.</text>
</comment>
<dbReference type="SUPFAM" id="SSF53474">
    <property type="entry name" value="alpha/beta-Hydrolases"/>
    <property type="match status" value="1"/>
</dbReference>
<keyword evidence="3" id="KW-0378">Hydrolase</keyword>
<dbReference type="InterPro" id="IPR029058">
    <property type="entry name" value="AB_hydrolase_fold"/>
</dbReference>
<protein>
    <submittedName>
        <fullName evidence="3">Alpha/beta hydrolase family protein</fullName>
    </submittedName>
</protein>
<name>A0A4R1HLT4_PSEEN</name>